<dbReference type="Proteomes" id="UP001209878">
    <property type="component" value="Unassembled WGS sequence"/>
</dbReference>
<dbReference type="EMBL" id="JAODUO010000161">
    <property type="protein sequence ID" value="KAK2187588.1"/>
    <property type="molecule type" value="Genomic_DNA"/>
</dbReference>
<reference evidence="1" key="1">
    <citation type="journal article" date="2023" name="Mol. Biol. Evol.">
        <title>Third-Generation Sequencing Reveals the Adaptive Role of the Epigenome in Three Deep-Sea Polychaetes.</title>
        <authorList>
            <person name="Perez M."/>
            <person name="Aroh O."/>
            <person name="Sun Y."/>
            <person name="Lan Y."/>
            <person name="Juniper S.K."/>
            <person name="Young C.R."/>
            <person name="Angers B."/>
            <person name="Qian P.Y."/>
        </authorList>
    </citation>
    <scope>NUCLEOTIDE SEQUENCE</scope>
    <source>
        <strain evidence="1">R07B-5</strain>
    </source>
</reference>
<protein>
    <submittedName>
        <fullName evidence="1">Uncharacterized protein</fullName>
    </submittedName>
</protein>
<comment type="caution">
    <text evidence="1">The sequence shown here is derived from an EMBL/GenBank/DDBJ whole genome shotgun (WGS) entry which is preliminary data.</text>
</comment>
<name>A0AAD9P3Q6_RIDPI</name>
<organism evidence="1 2">
    <name type="scientific">Ridgeia piscesae</name>
    <name type="common">Tubeworm</name>
    <dbReference type="NCBI Taxonomy" id="27915"/>
    <lineage>
        <taxon>Eukaryota</taxon>
        <taxon>Metazoa</taxon>
        <taxon>Spiralia</taxon>
        <taxon>Lophotrochozoa</taxon>
        <taxon>Annelida</taxon>
        <taxon>Polychaeta</taxon>
        <taxon>Sedentaria</taxon>
        <taxon>Canalipalpata</taxon>
        <taxon>Sabellida</taxon>
        <taxon>Siboglinidae</taxon>
        <taxon>Ridgeia</taxon>
    </lineage>
</organism>
<evidence type="ECO:0000313" key="1">
    <source>
        <dbReference type="EMBL" id="KAK2187588.1"/>
    </source>
</evidence>
<gene>
    <name evidence="1" type="ORF">NP493_161g04006</name>
</gene>
<proteinExistence type="predicted"/>
<keyword evidence="2" id="KW-1185">Reference proteome</keyword>
<dbReference type="AlphaFoldDB" id="A0AAD9P3Q6"/>
<evidence type="ECO:0000313" key="2">
    <source>
        <dbReference type="Proteomes" id="UP001209878"/>
    </source>
</evidence>
<accession>A0AAD9P3Q6</accession>
<sequence length="103" mass="11736">MILYTVISRLHSARSIGLRCLPVLTNVSYQVQDNATYSVLIHTPLHPMTHAVGLVHFHLAVPCSPIRWHHCSNLQHGDDRNATLYIILNLFFHNVTATIYDHL</sequence>